<protein>
    <submittedName>
        <fullName evidence="1">Uncharacterized protein</fullName>
    </submittedName>
</protein>
<proteinExistence type="predicted"/>
<organism evidence="1 2">
    <name type="scientific">Araneus ventricosus</name>
    <name type="common">Orbweaver spider</name>
    <name type="synonym">Epeira ventricosa</name>
    <dbReference type="NCBI Taxonomy" id="182803"/>
    <lineage>
        <taxon>Eukaryota</taxon>
        <taxon>Metazoa</taxon>
        <taxon>Ecdysozoa</taxon>
        <taxon>Arthropoda</taxon>
        <taxon>Chelicerata</taxon>
        <taxon>Arachnida</taxon>
        <taxon>Araneae</taxon>
        <taxon>Araneomorphae</taxon>
        <taxon>Entelegynae</taxon>
        <taxon>Araneoidea</taxon>
        <taxon>Araneidae</taxon>
        <taxon>Araneus</taxon>
    </lineage>
</organism>
<evidence type="ECO:0000313" key="1">
    <source>
        <dbReference type="EMBL" id="GBN25367.1"/>
    </source>
</evidence>
<comment type="caution">
    <text evidence="1">The sequence shown here is derived from an EMBL/GenBank/DDBJ whole genome shotgun (WGS) entry which is preliminary data.</text>
</comment>
<evidence type="ECO:0000313" key="2">
    <source>
        <dbReference type="Proteomes" id="UP000499080"/>
    </source>
</evidence>
<accession>A0A4Y2MHY7</accession>
<keyword evidence="2" id="KW-1185">Reference proteome</keyword>
<reference evidence="1 2" key="1">
    <citation type="journal article" date="2019" name="Sci. Rep.">
        <title>Orb-weaving spider Araneus ventricosus genome elucidates the spidroin gene catalogue.</title>
        <authorList>
            <person name="Kono N."/>
            <person name="Nakamura H."/>
            <person name="Ohtoshi R."/>
            <person name="Moran D.A.P."/>
            <person name="Shinohara A."/>
            <person name="Yoshida Y."/>
            <person name="Fujiwara M."/>
            <person name="Mori M."/>
            <person name="Tomita M."/>
            <person name="Arakawa K."/>
        </authorList>
    </citation>
    <scope>NUCLEOTIDE SEQUENCE [LARGE SCALE GENOMIC DNA]</scope>
</reference>
<dbReference type="Proteomes" id="UP000499080">
    <property type="component" value="Unassembled WGS sequence"/>
</dbReference>
<sequence length="150" mass="17253">MHRGMGRFLFLLLAPREHKRVLKNCAASEKRINPFSPDTHKVLVNLTLESIADLTLNCDVVPFFLFQDAKWIPKANWRMAFEVYPVNLNCLHYFFASQRVLKNCAASEKRINPFSPDIHKVLVNLTLESNVRLAEGQRTGSTAEFKTKYS</sequence>
<dbReference type="EMBL" id="BGPR01007233">
    <property type="protein sequence ID" value="GBN25367.1"/>
    <property type="molecule type" value="Genomic_DNA"/>
</dbReference>
<gene>
    <name evidence="1" type="ORF">AVEN_274055_1</name>
</gene>
<dbReference type="AlphaFoldDB" id="A0A4Y2MHY7"/>
<name>A0A4Y2MHY7_ARAVE</name>